<accession>A0A1Y2C2B1</accession>
<dbReference type="PROSITE" id="PS50023">
    <property type="entry name" value="LIM_DOMAIN_2"/>
    <property type="match status" value="3"/>
</dbReference>
<proteinExistence type="predicted"/>
<feature type="region of interest" description="Disordered" evidence="5">
    <location>
        <begin position="1"/>
        <end position="61"/>
    </location>
</feature>
<dbReference type="FunFam" id="2.10.110.10:FF:000009">
    <property type="entry name" value="Paxillin isoform 1"/>
    <property type="match status" value="1"/>
</dbReference>
<keyword evidence="3 4" id="KW-0440">LIM domain</keyword>
<feature type="compositionally biased region" description="Polar residues" evidence="5">
    <location>
        <begin position="1"/>
        <end position="11"/>
    </location>
</feature>
<dbReference type="Proteomes" id="UP000193920">
    <property type="component" value="Unassembled WGS sequence"/>
</dbReference>
<feature type="region of interest" description="Disordered" evidence="5">
    <location>
        <begin position="135"/>
        <end position="306"/>
    </location>
</feature>
<name>A0A1Y2C2B1_9FUNG</name>
<feature type="compositionally biased region" description="Polar residues" evidence="5">
    <location>
        <begin position="135"/>
        <end position="148"/>
    </location>
</feature>
<dbReference type="EMBL" id="MCOG01000125">
    <property type="protein sequence ID" value="ORY41159.1"/>
    <property type="molecule type" value="Genomic_DNA"/>
</dbReference>
<feature type="compositionally biased region" description="Pro residues" evidence="5">
    <location>
        <begin position="225"/>
        <end position="234"/>
    </location>
</feature>
<feature type="domain" description="LIM zinc-binding" evidence="6">
    <location>
        <begin position="434"/>
        <end position="492"/>
    </location>
</feature>
<dbReference type="Gene3D" id="2.10.110.10">
    <property type="entry name" value="Cysteine Rich Protein"/>
    <property type="match status" value="4"/>
</dbReference>
<sequence length="554" mass="61868">MDTNASRTISTEPKKKIGYNPLRPNNNPLRPQSQRNNRNISSSSNGSELNSTNTANNSVSVNERIHNVKTIYNKPSTTSVTNNTNNNYDPHKTIFINQNERESASKENLMNDNEIEKLNDDIDSLSKSINEHLNLSHSNTGSTASLSSYPLAPRSRSNNPLSPQTRTPSHSTQNIASTPSHSTQNLASSPIPTTAPIQAKLQSSAQTSASFEVSAQDKPQSSAPNPTPNPPPVEAPIQDKPQSSAPYPPPVEAPIQDKRQSSAPNPTPNPTPTPNPPPIEAPIQDKPQSHSPSSSPSKKSDTSNQNFNTIDLESTMCEYCHEKIIGSMINANKKFYHIKHFICSSCSTSLCNVTFHVIDDNLFCNDCYNNKCGVKCAFCNEYINGEYTIAIGKNWHPNHFCCCECHEPLENGSFKNKNGKVYCNKDYQKLFGLYCSKCKEPINEEYVTALEKPWHEKCFVCCICSEPFSTTSFYELEGLPYCPKHYQIATHCDFCKGKIVDKRIKIDDKFYHAKHIFCNNCKNPISNMMTDENDDINKYFQIKDNNVICKNCIG</sequence>
<evidence type="ECO:0000313" key="8">
    <source>
        <dbReference type="Proteomes" id="UP000193920"/>
    </source>
</evidence>
<evidence type="ECO:0000256" key="1">
    <source>
        <dbReference type="ARBA" id="ARBA00022723"/>
    </source>
</evidence>
<evidence type="ECO:0000256" key="5">
    <source>
        <dbReference type="SAM" id="MobiDB-lite"/>
    </source>
</evidence>
<dbReference type="GO" id="GO:0030036">
    <property type="term" value="P:actin cytoskeleton organization"/>
    <property type="evidence" value="ECO:0007669"/>
    <property type="project" value="TreeGrafter"/>
</dbReference>
<dbReference type="CDD" id="cd08368">
    <property type="entry name" value="LIM"/>
    <property type="match status" value="2"/>
</dbReference>
<dbReference type="GO" id="GO:0003779">
    <property type="term" value="F:actin binding"/>
    <property type="evidence" value="ECO:0007669"/>
    <property type="project" value="TreeGrafter"/>
</dbReference>
<protein>
    <submittedName>
        <fullName evidence="7">LIM-domain-containing protein</fullName>
    </submittedName>
</protein>
<evidence type="ECO:0000256" key="2">
    <source>
        <dbReference type="ARBA" id="ARBA00022833"/>
    </source>
</evidence>
<comment type="caution">
    <text evidence="7">The sequence shown here is derived from an EMBL/GenBank/DDBJ whole genome shotgun (WGS) entry which is preliminary data.</text>
</comment>
<dbReference type="InterPro" id="IPR050604">
    <property type="entry name" value="PDZ-LIM_domain"/>
</dbReference>
<dbReference type="PANTHER" id="PTHR24214">
    <property type="entry name" value="PDZ AND LIM DOMAIN PROTEIN ZASP"/>
    <property type="match status" value="1"/>
</dbReference>
<dbReference type="Pfam" id="PF00412">
    <property type="entry name" value="LIM"/>
    <property type="match status" value="4"/>
</dbReference>
<feature type="compositionally biased region" description="Polar residues" evidence="5">
    <location>
        <begin position="155"/>
        <end position="213"/>
    </location>
</feature>
<evidence type="ECO:0000259" key="6">
    <source>
        <dbReference type="PROSITE" id="PS50023"/>
    </source>
</evidence>
<dbReference type="STRING" id="1754190.A0A1Y2C2B1"/>
<feature type="domain" description="LIM zinc-binding" evidence="6">
    <location>
        <begin position="315"/>
        <end position="373"/>
    </location>
</feature>
<feature type="domain" description="LIM zinc-binding" evidence="6">
    <location>
        <begin position="374"/>
        <end position="433"/>
    </location>
</feature>
<dbReference type="GO" id="GO:0001725">
    <property type="term" value="C:stress fiber"/>
    <property type="evidence" value="ECO:0007669"/>
    <property type="project" value="TreeGrafter"/>
</dbReference>
<dbReference type="OrthoDB" id="15567at2759"/>
<dbReference type="SUPFAM" id="SSF57716">
    <property type="entry name" value="Glucocorticoid receptor-like (DNA-binding domain)"/>
    <property type="match status" value="4"/>
</dbReference>
<dbReference type="AlphaFoldDB" id="A0A1Y2C2B1"/>
<dbReference type="PROSITE" id="PS00478">
    <property type="entry name" value="LIM_DOMAIN_1"/>
    <property type="match status" value="2"/>
</dbReference>
<keyword evidence="8" id="KW-1185">Reference proteome</keyword>
<dbReference type="GO" id="GO:0046872">
    <property type="term" value="F:metal ion binding"/>
    <property type="evidence" value="ECO:0007669"/>
    <property type="project" value="UniProtKB-KW"/>
</dbReference>
<organism evidence="7 8">
    <name type="scientific">Neocallimastix californiae</name>
    <dbReference type="NCBI Taxonomy" id="1754190"/>
    <lineage>
        <taxon>Eukaryota</taxon>
        <taxon>Fungi</taxon>
        <taxon>Fungi incertae sedis</taxon>
        <taxon>Chytridiomycota</taxon>
        <taxon>Chytridiomycota incertae sedis</taxon>
        <taxon>Neocallimastigomycetes</taxon>
        <taxon>Neocallimastigales</taxon>
        <taxon>Neocallimastigaceae</taxon>
        <taxon>Neocallimastix</taxon>
    </lineage>
</organism>
<dbReference type="PANTHER" id="PTHR24214:SF38">
    <property type="entry name" value="PDZ AND LIM DOMAIN PROTEIN ZASP-RELATED"/>
    <property type="match status" value="1"/>
</dbReference>
<evidence type="ECO:0000313" key="7">
    <source>
        <dbReference type="EMBL" id="ORY41159.1"/>
    </source>
</evidence>
<keyword evidence="2 4" id="KW-0862">Zinc</keyword>
<feature type="compositionally biased region" description="Pro residues" evidence="5">
    <location>
        <begin position="265"/>
        <end position="280"/>
    </location>
</feature>
<evidence type="ECO:0000256" key="3">
    <source>
        <dbReference type="ARBA" id="ARBA00023038"/>
    </source>
</evidence>
<feature type="compositionally biased region" description="Low complexity" evidence="5">
    <location>
        <begin position="20"/>
        <end position="61"/>
    </location>
</feature>
<evidence type="ECO:0000256" key="4">
    <source>
        <dbReference type="PROSITE-ProRule" id="PRU00125"/>
    </source>
</evidence>
<reference evidence="7 8" key="1">
    <citation type="submission" date="2016-08" db="EMBL/GenBank/DDBJ databases">
        <title>A Parts List for Fungal Cellulosomes Revealed by Comparative Genomics.</title>
        <authorList>
            <consortium name="DOE Joint Genome Institute"/>
            <person name="Haitjema C.H."/>
            <person name="Gilmore S.P."/>
            <person name="Henske J.K."/>
            <person name="Solomon K.V."/>
            <person name="De Groot R."/>
            <person name="Kuo A."/>
            <person name="Mondo S.J."/>
            <person name="Salamov A.A."/>
            <person name="Labutti K."/>
            <person name="Zhao Z."/>
            <person name="Chiniquy J."/>
            <person name="Barry K."/>
            <person name="Brewer H.M."/>
            <person name="Purvine S.O."/>
            <person name="Wright A.T."/>
            <person name="Boxma B."/>
            <person name="Van Alen T."/>
            <person name="Hackstein J.H."/>
            <person name="Baker S.E."/>
            <person name="Grigoriev I.V."/>
            <person name="O'Malley M.A."/>
        </authorList>
    </citation>
    <scope>NUCLEOTIDE SEQUENCE [LARGE SCALE GENOMIC DNA]</scope>
    <source>
        <strain evidence="7 8">G1</strain>
    </source>
</reference>
<dbReference type="GO" id="GO:0051371">
    <property type="term" value="F:muscle alpha-actinin binding"/>
    <property type="evidence" value="ECO:0007669"/>
    <property type="project" value="TreeGrafter"/>
</dbReference>
<gene>
    <name evidence="7" type="ORF">LY90DRAFT_385530</name>
</gene>
<dbReference type="GO" id="GO:0031941">
    <property type="term" value="C:filamentous actin"/>
    <property type="evidence" value="ECO:0007669"/>
    <property type="project" value="TreeGrafter"/>
</dbReference>
<dbReference type="SMART" id="SM00132">
    <property type="entry name" value="LIM"/>
    <property type="match status" value="4"/>
</dbReference>
<dbReference type="InterPro" id="IPR001781">
    <property type="entry name" value="Znf_LIM"/>
</dbReference>
<keyword evidence="1 4" id="KW-0479">Metal-binding</keyword>